<dbReference type="EMBL" id="BK059096">
    <property type="protein sequence ID" value="DAE29625.1"/>
    <property type="molecule type" value="Genomic_DNA"/>
</dbReference>
<proteinExistence type="predicted"/>
<dbReference type="InterPro" id="IPR020335">
    <property type="entry name" value="Phage_T7_Gp13"/>
</dbReference>
<protein>
    <submittedName>
        <fullName evidence="1">Internal virion protein A</fullName>
    </submittedName>
</protein>
<evidence type="ECO:0000313" key="1">
    <source>
        <dbReference type="EMBL" id="DAE29625.1"/>
    </source>
</evidence>
<organism evidence="1">
    <name type="scientific">virus sp. ctqq75</name>
    <dbReference type="NCBI Taxonomy" id="2827999"/>
    <lineage>
        <taxon>Viruses</taxon>
    </lineage>
</organism>
<reference evidence="1" key="1">
    <citation type="journal article" date="2021" name="Proc. Natl. Acad. Sci. U.S.A.">
        <title>A Catalog of Tens of Thousands of Viruses from Human Metagenomes Reveals Hidden Associations with Chronic Diseases.</title>
        <authorList>
            <person name="Tisza M.J."/>
            <person name="Buck C.B."/>
        </authorList>
    </citation>
    <scope>NUCLEOTIDE SEQUENCE</scope>
    <source>
        <strain evidence="1">Ctqq75</strain>
    </source>
</reference>
<accession>A0A8S5REX1</accession>
<sequence length="149" mass="17505">MMTLKKLTIGHLQDFLQNVRPLDIQEAEMGGVRFADTPLEELEECRCLVDENDNVYAIGGVEPIPDTDNVGAVWMLCTHRVEEHPIRFLKASKELLDFYLHVYKILANRAWLGNDLHIKWLTWMGANWQHKTPNDQCQYFYFQRKETPK</sequence>
<name>A0A8S5REX1_9VIRU</name>
<dbReference type="Pfam" id="PF11090">
    <property type="entry name" value="Phage_T7_Gp13"/>
    <property type="match status" value="1"/>
</dbReference>